<proteinExistence type="predicted"/>
<evidence type="ECO:0000313" key="6">
    <source>
        <dbReference type="Proteomes" id="UP000285604"/>
    </source>
</evidence>
<feature type="domain" description="WYL" evidence="1">
    <location>
        <begin position="121"/>
        <end position="188"/>
    </location>
</feature>
<dbReference type="PROSITE" id="PS52050">
    <property type="entry name" value="WYL"/>
    <property type="match status" value="1"/>
</dbReference>
<dbReference type="EMBL" id="QRVA01000056">
    <property type="protein sequence ID" value="RGS11237.1"/>
    <property type="molecule type" value="Genomic_DNA"/>
</dbReference>
<dbReference type="Pfam" id="PF25583">
    <property type="entry name" value="WCX"/>
    <property type="match status" value="1"/>
</dbReference>
<feature type="domain" description="WCX" evidence="2">
    <location>
        <begin position="221"/>
        <end position="293"/>
    </location>
</feature>
<dbReference type="Proteomes" id="UP000283872">
    <property type="component" value="Unassembled WGS sequence"/>
</dbReference>
<sequence length="303" mass="35903">MTALEKYIWIVRTLYNKGDRGLSLKELNDKWIHDENISNGEPLPRQTFDRWKGNILMILGVNIECRLKGGYRYYISNPECLSEGGLVRWLLDTYSTANTLSQSIQLKDRILVEEIPSNRNYLTDIIEAMKNNHVVTLTYKSFIHGSSHTFSVEPYCLKMFQKRWYLLAKNLVDNNLRIYGLDRLENFEETKEHFTMPKNFDANTYFSSFYGIVTDETIPLQRIVVRANRQHQHYLRSLPLHPTQKEIFTCKDYADFELTLRPTYDFIMELLHFGNMIEVLEPQSLRQTMKGWVSDLWELYEND</sequence>
<dbReference type="PANTHER" id="PTHR34580">
    <property type="match status" value="1"/>
</dbReference>
<dbReference type="RefSeq" id="WP_117587789.1">
    <property type="nucleotide sequence ID" value="NZ_QRVA01000056.1"/>
</dbReference>
<accession>A0A3E5DTC2</accession>
<dbReference type="PANTHER" id="PTHR34580:SF9">
    <property type="entry name" value="SLL5097 PROTEIN"/>
    <property type="match status" value="1"/>
</dbReference>
<dbReference type="InterPro" id="IPR051534">
    <property type="entry name" value="CBASS_pafABC_assoc_protein"/>
</dbReference>
<organism evidence="3 5">
    <name type="scientific">Segatella copri</name>
    <dbReference type="NCBI Taxonomy" id="165179"/>
    <lineage>
        <taxon>Bacteria</taxon>
        <taxon>Pseudomonadati</taxon>
        <taxon>Bacteroidota</taxon>
        <taxon>Bacteroidia</taxon>
        <taxon>Bacteroidales</taxon>
        <taxon>Prevotellaceae</taxon>
        <taxon>Segatella</taxon>
    </lineage>
</organism>
<dbReference type="Pfam" id="PF13280">
    <property type="entry name" value="WYL"/>
    <property type="match status" value="1"/>
</dbReference>
<reference evidence="5 6" key="1">
    <citation type="submission" date="2018-08" db="EMBL/GenBank/DDBJ databases">
        <title>A genome reference for cultivated species of the human gut microbiota.</title>
        <authorList>
            <person name="Zou Y."/>
            <person name="Xue W."/>
            <person name="Luo G."/>
        </authorList>
    </citation>
    <scope>NUCLEOTIDE SEQUENCE [LARGE SCALE GENOMIC DNA]</scope>
    <source>
        <strain evidence="3 5">AF24-12</strain>
        <strain evidence="4 6">OF03-3</strain>
    </source>
</reference>
<evidence type="ECO:0000313" key="4">
    <source>
        <dbReference type="EMBL" id="RGX96453.1"/>
    </source>
</evidence>
<dbReference type="EMBL" id="QSCI01000015">
    <property type="protein sequence ID" value="RGX96453.1"/>
    <property type="molecule type" value="Genomic_DNA"/>
</dbReference>
<dbReference type="InterPro" id="IPR026881">
    <property type="entry name" value="WYL_dom"/>
</dbReference>
<comment type="caution">
    <text evidence="3">The sequence shown here is derived from an EMBL/GenBank/DDBJ whole genome shotgun (WGS) entry which is preliminary data.</text>
</comment>
<name>A0A3E5DTC2_9BACT</name>
<evidence type="ECO:0000313" key="5">
    <source>
        <dbReference type="Proteomes" id="UP000283872"/>
    </source>
</evidence>
<evidence type="ECO:0000313" key="3">
    <source>
        <dbReference type="EMBL" id="RGS11237.1"/>
    </source>
</evidence>
<protein>
    <submittedName>
        <fullName evidence="3">WYL domain-containing protein</fullName>
    </submittedName>
</protein>
<evidence type="ECO:0000259" key="2">
    <source>
        <dbReference type="Pfam" id="PF25583"/>
    </source>
</evidence>
<dbReference type="InterPro" id="IPR057727">
    <property type="entry name" value="WCX_dom"/>
</dbReference>
<dbReference type="Proteomes" id="UP000285604">
    <property type="component" value="Unassembled WGS sequence"/>
</dbReference>
<dbReference type="AlphaFoldDB" id="A0A3E5DTC2"/>
<evidence type="ECO:0000259" key="1">
    <source>
        <dbReference type="Pfam" id="PF13280"/>
    </source>
</evidence>
<gene>
    <name evidence="3" type="ORF">DWY11_14435</name>
    <name evidence="4" type="ORF">DXA63_05520</name>
</gene>